<gene>
    <name evidence="1" type="ORF">H0A36_16260</name>
</gene>
<proteinExistence type="predicted"/>
<organism evidence="1 2">
    <name type="scientific">Spartinivicinus marinus</name>
    <dbReference type="NCBI Taxonomy" id="2994442"/>
    <lineage>
        <taxon>Bacteria</taxon>
        <taxon>Pseudomonadati</taxon>
        <taxon>Pseudomonadota</taxon>
        <taxon>Gammaproteobacteria</taxon>
        <taxon>Oceanospirillales</taxon>
        <taxon>Zooshikellaceae</taxon>
        <taxon>Spartinivicinus</taxon>
    </lineage>
</organism>
<sequence>MPRTQKNSFADHIACQRFSKKAEKPVNAIVNPLLKSQFITTKRSDQDCSFVLGYN</sequence>
<dbReference type="Proteomes" id="UP000569732">
    <property type="component" value="Unassembled WGS sequence"/>
</dbReference>
<dbReference type="EMBL" id="JACCKB010000027">
    <property type="protein sequence ID" value="NYZ67566.1"/>
    <property type="molecule type" value="Genomic_DNA"/>
</dbReference>
<evidence type="ECO:0000313" key="2">
    <source>
        <dbReference type="Proteomes" id="UP000569732"/>
    </source>
</evidence>
<name>A0A853IIV3_9GAMM</name>
<reference evidence="1 2" key="1">
    <citation type="submission" date="2020-07" db="EMBL/GenBank/DDBJ databases">
        <title>Endozoicomonas sp. nov., isolated from sediment.</title>
        <authorList>
            <person name="Gu T."/>
        </authorList>
    </citation>
    <scope>NUCLEOTIDE SEQUENCE [LARGE SCALE GENOMIC DNA]</scope>
    <source>
        <strain evidence="1 2">SM1973</strain>
    </source>
</reference>
<comment type="caution">
    <text evidence="1">The sequence shown here is derived from an EMBL/GenBank/DDBJ whole genome shotgun (WGS) entry which is preliminary data.</text>
</comment>
<keyword evidence="2" id="KW-1185">Reference proteome</keyword>
<protein>
    <submittedName>
        <fullName evidence="1">Uncharacterized protein</fullName>
    </submittedName>
</protein>
<dbReference type="AlphaFoldDB" id="A0A853IIV3"/>
<accession>A0A853IIV3</accession>
<dbReference type="RefSeq" id="WP_180569591.1">
    <property type="nucleotide sequence ID" value="NZ_JACCKB010000027.1"/>
</dbReference>
<evidence type="ECO:0000313" key="1">
    <source>
        <dbReference type="EMBL" id="NYZ67566.1"/>
    </source>
</evidence>